<evidence type="ECO:0000313" key="22">
    <source>
        <dbReference type="Proteomes" id="UP000326924"/>
    </source>
</evidence>
<dbReference type="EMBL" id="VXIS01000178">
    <property type="protein sequence ID" value="KAA8898808.1"/>
    <property type="molecule type" value="Genomic_DNA"/>
</dbReference>
<evidence type="ECO:0000256" key="18">
    <source>
        <dbReference type="ARBA" id="ARBA00044346"/>
    </source>
</evidence>
<evidence type="ECO:0000256" key="14">
    <source>
        <dbReference type="ARBA" id="ARBA00023242"/>
    </source>
</evidence>
<keyword evidence="10" id="KW-0159">Chromosome partition</keyword>
<sequence length="232" mass="25647">MDSLLAPHLAHIDSASRGIASLNFAPPKIFTNAMLRSSNIVSLIRDSDEQERALFTMPDPSHTRPSAEGAPMTSGVLRRNTAVQSVLGGEMIQQLRQGGAGGVSGGIGGIVTNDVDVELLLRGAEKLINVYHIPGASRRIAAFRQRFEELTESIQAHEDLVEAQRSQLDLVNLDMNEREEEEESEQEQDYVTNEMLEQEEEVIRQLEQRAEELSAKFKGLGQKMSSVYRGNS</sequence>
<evidence type="ECO:0000313" key="21">
    <source>
        <dbReference type="EMBL" id="KAA8898808.1"/>
    </source>
</evidence>
<feature type="region of interest" description="Disordered" evidence="20">
    <location>
        <begin position="176"/>
        <end position="195"/>
    </location>
</feature>
<evidence type="ECO:0000256" key="4">
    <source>
        <dbReference type="ARBA" id="ARBA00008491"/>
    </source>
</evidence>
<keyword evidence="8" id="KW-0493">Microtubule</keyword>
<feature type="compositionally biased region" description="Acidic residues" evidence="20">
    <location>
        <begin position="177"/>
        <end position="188"/>
    </location>
</feature>
<evidence type="ECO:0000256" key="6">
    <source>
        <dbReference type="ARBA" id="ARBA00022490"/>
    </source>
</evidence>
<keyword evidence="13" id="KW-0206">Cytoskeleton</keyword>
<evidence type="ECO:0000256" key="10">
    <source>
        <dbReference type="ARBA" id="ARBA00022829"/>
    </source>
</evidence>
<dbReference type="OrthoDB" id="10016597at2759"/>
<evidence type="ECO:0000256" key="11">
    <source>
        <dbReference type="ARBA" id="ARBA00022838"/>
    </source>
</evidence>
<keyword evidence="12 19" id="KW-0175">Coiled coil</keyword>
<dbReference type="GO" id="GO:0008608">
    <property type="term" value="P:attachment of spindle microtubules to kinetochore"/>
    <property type="evidence" value="ECO:0007669"/>
    <property type="project" value="InterPro"/>
</dbReference>
<dbReference type="InParanoid" id="A0A5J5EPQ7"/>
<protein>
    <recommendedName>
        <fullName evidence="17">DASH complex subunit SPC34</fullName>
    </recommendedName>
    <alternativeName>
        <fullName evidence="18">Outer kinetochore protein SPC34</fullName>
    </alternativeName>
</protein>
<evidence type="ECO:0000256" key="1">
    <source>
        <dbReference type="ARBA" id="ARBA00004123"/>
    </source>
</evidence>
<evidence type="ECO:0000256" key="9">
    <source>
        <dbReference type="ARBA" id="ARBA00022776"/>
    </source>
</evidence>
<organism evidence="21 22">
    <name type="scientific">Sphaerosporella brunnea</name>
    <dbReference type="NCBI Taxonomy" id="1250544"/>
    <lineage>
        <taxon>Eukaryota</taxon>
        <taxon>Fungi</taxon>
        <taxon>Dikarya</taxon>
        <taxon>Ascomycota</taxon>
        <taxon>Pezizomycotina</taxon>
        <taxon>Pezizomycetes</taxon>
        <taxon>Pezizales</taxon>
        <taxon>Pyronemataceae</taxon>
        <taxon>Sphaerosporella</taxon>
    </lineage>
</organism>
<evidence type="ECO:0000256" key="20">
    <source>
        <dbReference type="SAM" id="MobiDB-lite"/>
    </source>
</evidence>
<evidence type="ECO:0000256" key="8">
    <source>
        <dbReference type="ARBA" id="ARBA00022701"/>
    </source>
</evidence>
<keyword evidence="6" id="KW-0963">Cytoplasm</keyword>
<keyword evidence="22" id="KW-1185">Reference proteome</keyword>
<proteinExistence type="inferred from homology"/>
<feature type="coiled-coil region" evidence="19">
    <location>
        <begin position="140"/>
        <end position="167"/>
    </location>
</feature>
<dbReference type="Pfam" id="PF08657">
    <property type="entry name" value="DASH_Spc34"/>
    <property type="match status" value="2"/>
</dbReference>
<comment type="subcellular location">
    <subcellularLocation>
        <location evidence="3">Chromosome</location>
        <location evidence="3">Centromere</location>
        <location evidence="3">Kinetochore</location>
    </subcellularLocation>
    <subcellularLocation>
        <location evidence="2">Cytoplasm</location>
        <location evidence="2">Cytoskeleton</location>
        <location evidence="2">Spindle</location>
    </subcellularLocation>
    <subcellularLocation>
        <location evidence="1">Nucleus</location>
    </subcellularLocation>
</comment>
<evidence type="ECO:0000256" key="15">
    <source>
        <dbReference type="ARBA" id="ARBA00023306"/>
    </source>
</evidence>
<dbReference type="GO" id="GO:0051301">
    <property type="term" value="P:cell division"/>
    <property type="evidence" value="ECO:0007669"/>
    <property type="project" value="UniProtKB-KW"/>
</dbReference>
<keyword evidence="14" id="KW-0539">Nucleus</keyword>
<dbReference type="Proteomes" id="UP000326924">
    <property type="component" value="Unassembled WGS sequence"/>
</dbReference>
<name>A0A5J5EPQ7_9PEZI</name>
<evidence type="ECO:0000256" key="12">
    <source>
        <dbReference type="ARBA" id="ARBA00023054"/>
    </source>
</evidence>
<keyword evidence="11" id="KW-0995">Kinetochore</keyword>
<evidence type="ECO:0000256" key="5">
    <source>
        <dbReference type="ARBA" id="ARBA00022454"/>
    </source>
</evidence>
<keyword evidence="9" id="KW-0498">Mitosis</keyword>
<comment type="caution">
    <text evidence="21">The sequence shown here is derived from an EMBL/GenBank/DDBJ whole genome shotgun (WGS) entry which is preliminary data.</text>
</comment>
<evidence type="ECO:0000256" key="16">
    <source>
        <dbReference type="ARBA" id="ARBA00023328"/>
    </source>
</evidence>
<evidence type="ECO:0000256" key="17">
    <source>
        <dbReference type="ARBA" id="ARBA00044112"/>
    </source>
</evidence>
<dbReference type="AlphaFoldDB" id="A0A5J5EPQ7"/>
<evidence type="ECO:0000256" key="7">
    <source>
        <dbReference type="ARBA" id="ARBA00022618"/>
    </source>
</evidence>
<evidence type="ECO:0000256" key="19">
    <source>
        <dbReference type="SAM" id="Coils"/>
    </source>
</evidence>
<evidence type="ECO:0000256" key="13">
    <source>
        <dbReference type="ARBA" id="ARBA00023212"/>
    </source>
</evidence>
<gene>
    <name evidence="21" type="ORF">FN846DRAFT_900018</name>
</gene>
<reference evidence="21 22" key="1">
    <citation type="submission" date="2019-09" db="EMBL/GenBank/DDBJ databases">
        <title>Draft genome of the ectomycorrhizal ascomycete Sphaerosporella brunnea.</title>
        <authorList>
            <consortium name="DOE Joint Genome Institute"/>
            <person name="Benucci G.M."/>
            <person name="Marozzi G."/>
            <person name="Antonielli L."/>
            <person name="Sanchez S."/>
            <person name="Marco P."/>
            <person name="Wang X."/>
            <person name="Falini L.B."/>
            <person name="Barry K."/>
            <person name="Haridas S."/>
            <person name="Lipzen A."/>
            <person name="Labutti K."/>
            <person name="Grigoriev I.V."/>
            <person name="Murat C."/>
            <person name="Martin F."/>
            <person name="Albertini E."/>
            <person name="Donnini D."/>
            <person name="Bonito G."/>
        </authorList>
    </citation>
    <scope>NUCLEOTIDE SEQUENCE [LARGE SCALE GENOMIC DNA]</scope>
    <source>
        <strain evidence="21 22">Sb_GMNB300</strain>
    </source>
</reference>
<dbReference type="GO" id="GO:0005876">
    <property type="term" value="C:spindle microtubule"/>
    <property type="evidence" value="ECO:0007669"/>
    <property type="project" value="InterPro"/>
</dbReference>
<keyword evidence="15" id="KW-0131">Cell cycle</keyword>
<accession>A0A5J5EPQ7</accession>
<keyword evidence="7" id="KW-0132">Cell division</keyword>
<dbReference type="GO" id="GO:0042729">
    <property type="term" value="C:DASH complex"/>
    <property type="evidence" value="ECO:0007669"/>
    <property type="project" value="InterPro"/>
</dbReference>
<keyword evidence="5" id="KW-0158">Chromosome</keyword>
<dbReference type="InterPro" id="IPR013966">
    <property type="entry name" value="Spc34"/>
</dbReference>
<evidence type="ECO:0000256" key="3">
    <source>
        <dbReference type="ARBA" id="ARBA00004629"/>
    </source>
</evidence>
<comment type="similarity">
    <text evidence="4">Belongs to the DASH complex SPC34 family.</text>
</comment>
<evidence type="ECO:0000256" key="2">
    <source>
        <dbReference type="ARBA" id="ARBA00004186"/>
    </source>
</evidence>
<keyword evidence="16" id="KW-0137">Centromere</keyword>